<evidence type="ECO:0000256" key="1">
    <source>
        <dbReference type="ARBA" id="ARBA00004370"/>
    </source>
</evidence>
<evidence type="ECO:0000313" key="6">
    <source>
        <dbReference type="EMBL" id="MCW3485706.1"/>
    </source>
</evidence>
<dbReference type="Gene3D" id="3.40.710.10">
    <property type="entry name" value="DD-peptidase/beta-lactamase superfamily"/>
    <property type="match status" value="1"/>
</dbReference>
<sequence>MQMRSLLGLLFSVSLTAGAQDKKASFKNLFDSLEHRQNFNGSVLVAENGRPVYQRSIGYANQEKKTPLNAQTLFEIASVAKQFTAVAIMQLKEKGKLQYDDSLRHYFPELPFPGVTIRHLLTHTSGIPDFLAWNSSQMDPGFIHHNADIRKLLRNKGGNIAFAPGTAYQYSNSNYLLLADIVEQVSQQSFATYLQQHLFKPAGMTTTQVYSRRSAAKPLPNYALSYAWNPDINAFQEPDSTDNRYSFIMDGIAGPYGISSNVIDLLKWDDALYTEQLLKQSTLQEAFAPVTLKEGFSNVKEFFKYGFGWIISPTTGNRINVWHNGGLGGYVHLMVRYPDKKQVTILLTNHTPQADINQVAVAVENILEGRPYTLPPLVTHPRTAAVPETALQQLEGVYEVDGHPAFSMTVVLKQQHLQAQLTGQDFFRIYPSSADTFFYTTVDARLTFTRDATGRGVKLTLHQNGNSTPMTRK</sequence>
<dbReference type="EMBL" id="JAPDNS010000002">
    <property type="protein sequence ID" value="MCW3485706.1"/>
    <property type="molecule type" value="Genomic_DNA"/>
</dbReference>
<evidence type="ECO:0000259" key="5">
    <source>
        <dbReference type="Pfam" id="PF11954"/>
    </source>
</evidence>
<evidence type="ECO:0000259" key="4">
    <source>
        <dbReference type="Pfam" id="PF00144"/>
    </source>
</evidence>
<organism evidence="6 7">
    <name type="scientific">Chitinophaga nivalis</name>
    <dbReference type="NCBI Taxonomy" id="2991709"/>
    <lineage>
        <taxon>Bacteria</taxon>
        <taxon>Pseudomonadati</taxon>
        <taxon>Bacteroidota</taxon>
        <taxon>Chitinophagia</taxon>
        <taxon>Chitinophagales</taxon>
        <taxon>Chitinophagaceae</taxon>
        <taxon>Chitinophaga</taxon>
    </lineage>
</organism>
<dbReference type="InterPro" id="IPR012338">
    <property type="entry name" value="Beta-lactam/transpept-like"/>
</dbReference>
<name>A0ABT3IP85_9BACT</name>
<feature type="chain" id="PRO_5045446926" evidence="3">
    <location>
        <begin position="20"/>
        <end position="473"/>
    </location>
</feature>
<dbReference type="Pfam" id="PF11954">
    <property type="entry name" value="DUF3471"/>
    <property type="match status" value="1"/>
</dbReference>
<gene>
    <name evidence="6" type="ORF">OL497_17500</name>
</gene>
<comment type="caution">
    <text evidence="6">The sequence shown here is derived from an EMBL/GenBank/DDBJ whole genome shotgun (WGS) entry which is preliminary data.</text>
</comment>
<accession>A0ABT3IP85</accession>
<comment type="subcellular location">
    <subcellularLocation>
        <location evidence="1">Membrane</location>
    </subcellularLocation>
</comment>
<feature type="domain" description="Peptidase S12 Pab87-related C-terminal" evidence="5">
    <location>
        <begin position="382"/>
        <end position="462"/>
    </location>
</feature>
<feature type="domain" description="Beta-lactamase-related" evidence="4">
    <location>
        <begin position="29"/>
        <end position="353"/>
    </location>
</feature>
<keyword evidence="7" id="KW-1185">Reference proteome</keyword>
<dbReference type="InterPro" id="IPR050491">
    <property type="entry name" value="AmpC-like"/>
</dbReference>
<dbReference type="Proteomes" id="UP001207742">
    <property type="component" value="Unassembled WGS sequence"/>
</dbReference>
<keyword evidence="3" id="KW-0732">Signal</keyword>
<evidence type="ECO:0000256" key="2">
    <source>
        <dbReference type="ARBA" id="ARBA00023136"/>
    </source>
</evidence>
<dbReference type="PANTHER" id="PTHR46825:SF11">
    <property type="entry name" value="PENICILLIN-BINDING PROTEIN 4"/>
    <property type="match status" value="1"/>
</dbReference>
<dbReference type="PANTHER" id="PTHR46825">
    <property type="entry name" value="D-ALANYL-D-ALANINE-CARBOXYPEPTIDASE/ENDOPEPTIDASE AMPH"/>
    <property type="match status" value="1"/>
</dbReference>
<evidence type="ECO:0000313" key="7">
    <source>
        <dbReference type="Proteomes" id="UP001207742"/>
    </source>
</evidence>
<proteinExistence type="predicted"/>
<keyword evidence="2" id="KW-0472">Membrane</keyword>
<reference evidence="6 7" key="1">
    <citation type="submission" date="2022-10" db="EMBL/GenBank/DDBJ databases">
        <title>Chitinophaga nivalis PC15 sp. nov., isolated from Pyeongchang county, South Korea.</title>
        <authorList>
            <person name="Trinh H.N."/>
        </authorList>
    </citation>
    <scope>NUCLEOTIDE SEQUENCE [LARGE SCALE GENOMIC DNA]</scope>
    <source>
        <strain evidence="6 7">PC14</strain>
    </source>
</reference>
<protein>
    <submittedName>
        <fullName evidence="6">Serine hydrolase</fullName>
    </submittedName>
</protein>
<dbReference type="Pfam" id="PF00144">
    <property type="entry name" value="Beta-lactamase"/>
    <property type="match status" value="1"/>
</dbReference>
<keyword evidence="6" id="KW-0378">Hydrolase</keyword>
<dbReference type="InterPro" id="IPR021860">
    <property type="entry name" value="Peptidase_S12_Pab87-rel_C"/>
</dbReference>
<dbReference type="SUPFAM" id="SSF56601">
    <property type="entry name" value="beta-lactamase/transpeptidase-like"/>
    <property type="match status" value="1"/>
</dbReference>
<dbReference type="InterPro" id="IPR001466">
    <property type="entry name" value="Beta-lactam-related"/>
</dbReference>
<evidence type="ECO:0000256" key="3">
    <source>
        <dbReference type="SAM" id="SignalP"/>
    </source>
</evidence>
<dbReference type="RefSeq" id="WP_264732405.1">
    <property type="nucleotide sequence ID" value="NZ_JAPDNR010000001.1"/>
</dbReference>
<feature type="signal peptide" evidence="3">
    <location>
        <begin position="1"/>
        <end position="19"/>
    </location>
</feature>
<dbReference type="GO" id="GO:0016787">
    <property type="term" value="F:hydrolase activity"/>
    <property type="evidence" value="ECO:0007669"/>
    <property type="project" value="UniProtKB-KW"/>
</dbReference>